<dbReference type="EMBL" id="JAZDUF010000002">
    <property type="protein sequence ID" value="MEE3850786.1"/>
    <property type="molecule type" value="Genomic_DNA"/>
</dbReference>
<sequence>MRLAVFDSALRLGADRDVMRAMLHGRRHGVGHARRALHHADSGAENPGESWVRAQLIEAGLPIPRLQHEFYDEDGRFVARTDFDWAGLLVAEFDGDVKYGKHLRPGETPFQAMKREKTREDALRRMDVMVIRWTWKDLENRVVAGQAREWLIRFHLLAA</sequence>
<accession>A0ABU7MDS7</accession>
<organism evidence="1 2">
    <name type="scientific">Gordonia sesuvii</name>
    <dbReference type="NCBI Taxonomy" id="3116777"/>
    <lineage>
        <taxon>Bacteria</taxon>
        <taxon>Bacillati</taxon>
        <taxon>Actinomycetota</taxon>
        <taxon>Actinomycetes</taxon>
        <taxon>Mycobacteriales</taxon>
        <taxon>Gordoniaceae</taxon>
        <taxon>Gordonia</taxon>
    </lineage>
</organism>
<keyword evidence="2" id="KW-1185">Reference proteome</keyword>
<protein>
    <recommendedName>
        <fullName evidence="3">Cullin, a subunit of E3 ubiquitin ligase</fullName>
    </recommendedName>
</protein>
<dbReference type="RefSeq" id="WP_330432411.1">
    <property type="nucleotide sequence ID" value="NZ_JAZDUF010000002.1"/>
</dbReference>
<comment type="caution">
    <text evidence="1">The sequence shown here is derived from an EMBL/GenBank/DDBJ whole genome shotgun (WGS) entry which is preliminary data.</text>
</comment>
<evidence type="ECO:0000313" key="1">
    <source>
        <dbReference type="EMBL" id="MEE3850786.1"/>
    </source>
</evidence>
<evidence type="ECO:0000313" key="2">
    <source>
        <dbReference type="Proteomes" id="UP001347146"/>
    </source>
</evidence>
<dbReference type="Proteomes" id="UP001347146">
    <property type="component" value="Unassembled WGS sequence"/>
</dbReference>
<evidence type="ECO:0008006" key="3">
    <source>
        <dbReference type="Google" id="ProtNLM"/>
    </source>
</evidence>
<reference evidence="1 2" key="1">
    <citation type="submission" date="2024-01" db="EMBL/GenBank/DDBJ databases">
        <title>Draft genome sequence of Gordonia sp. LSe1-13.</title>
        <authorList>
            <person name="Suphannarot A."/>
            <person name="Mingma R."/>
        </authorList>
    </citation>
    <scope>NUCLEOTIDE SEQUENCE [LARGE SCALE GENOMIC DNA]</scope>
    <source>
        <strain evidence="1 2">LSe1-13</strain>
    </source>
</reference>
<name>A0ABU7MDS7_9ACTN</name>
<proteinExistence type="predicted"/>
<gene>
    <name evidence="1" type="ORF">VZC37_10615</name>
</gene>